<dbReference type="Pfam" id="PF07727">
    <property type="entry name" value="RVT_2"/>
    <property type="match status" value="1"/>
</dbReference>
<dbReference type="PANTHER" id="PTHR11439">
    <property type="entry name" value="GAG-POL-RELATED RETROTRANSPOSON"/>
    <property type="match status" value="1"/>
</dbReference>
<name>A0A8J6HLV3_TENMO</name>
<sequence length="566" mass="65254">MRLEEESRKSKPRRRGADLRIPDGRFVKNQMPECGVKFHARISSSIVGPRKSPRNVQVSRDVDRPVTIEARVIEKMFSFREASASFQAERFFFVRVELSVCLVTSPANGRSTVAAVEISDRKDLNTLYKFRNNSRDNEERSRTTKKEANEQKVEPEEEEENHENEELHDVKSVSILNFHQHCILRWTYNRQHCLVKNASDCGGNLELRQTIAGLIKFGDPQTLSEALSSPEAADWKKAMNAEYEALQRNKTWIIVDRPQRKKTVESRTIHQLDFTSAYLKGEIEEEVFMEVPSELYDILNEKESRKSRGNKAVVYKKLDEKLKQQKLKPLNSDPCVYINKEDGNIVIVVIYVDDLMVASDNPRKLQRLKSELSKSFEMKDLGVTTPINPNEKLSKEMCSKTEEEKKAVEKLPYQSLVGFLMYLTVSTRPDIAHAGSMLSQFNTNFGEQHWRAAKRVLRTEAEYMTLSQSTKEAIHLRRFLSAVLDLPSTTIIFNDIKVEYLPTDQMPADSDCVLTAQNVPESEDQDEQIPEINEFLFWQTPDDLDDDDDDDPEEQEENSQEEFPNS</sequence>
<evidence type="ECO:0000313" key="4">
    <source>
        <dbReference type="Proteomes" id="UP000719412"/>
    </source>
</evidence>
<evidence type="ECO:0000256" key="1">
    <source>
        <dbReference type="SAM" id="MobiDB-lite"/>
    </source>
</evidence>
<reference evidence="3" key="2">
    <citation type="submission" date="2021-08" db="EMBL/GenBank/DDBJ databases">
        <authorList>
            <person name="Eriksson T."/>
        </authorList>
    </citation>
    <scope>NUCLEOTIDE SEQUENCE</scope>
    <source>
        <strain evidence="3">Stoneville</strain>
        <tissue evidence="3">Whole head</tissue>
    </source>
</reference>
<keyword evidence="4" id="KW-1185">Reference proteome</keyword>
<feature type="compositionally biased region" description="Basic and acidic residues" evidence="1">
    <location>
        <begin position="133"/>
        <end position="154"/>
    </location>
</feature>
<comment type="caution">
    <text evidence="3">The sequence shown here is derived from an EMBL/GenBank/DDBJ whole genome shotgun (WGS) entry which is preliminary data.</text>
</comment>
<feature type="region of interest" description="Disordered" evidence="1">
    <location>
        <begin position="520"/>
        <end position="566"/>
    </location>
</feature>
<feature type="domain" description="Reverse transcriptase Ty1/copia-type" evidence="2">
    <location>
        <begin position="264"/>
        <end position="384"/>
    </location>
</feature>
<evidence type="ECO:0000313" key="3">
    <source>
        <dbReference type="EMBL" id="KAH0817005.1"/>
    </source>
</evidence>
<dbReference type="PANTHER" id="PTHR11439:SF483">
    <property type="entry name" value="PEPTIDE SYNTHASE GLIP-LIKE, PUTATIVE (AFU_ORTHOLOGUE AFUA_3G12920)-RELATED"/>
    <property type="match status" value="1"/>
</dbReference>
<organism evidence="3 4">
    <name type="scientific">Tenebrio molitor</name>
    <name type="common">Yellow mealworm beetle</name>
    <dbReference type="NCBI Taxonomy" id="7067"/>
    <lineage>
        <taxon>Eukaryota</taxon>
        <taxon>Metazoa</taxon>
        <taxon>Ecdysozoa</taxon>
        <taxon>Arthropoda</taxon>
        <taxon>Hexapoda</taxon>
        <taxon>Insecta</taxon>
        <taxon>Pterygota</taxon>
        <taxon>Neoptera</taxon>
        <taxon>Endopterygota</taxon>
        <taxon>Coleoptera</taxon>
        <taxon>Polyphaga</taxon>
        <taxon>Cucujiformia</taxon>
        <taxon>Tenebrionidae</taxon>
        <taxon>Tenebrio</taxon>
    </lineage>
</organism>
<proteinExistence type="predicted"/>
<dbReference type="GO" id="GO:0071897">
    <property type="term" value="P:DNA biosynthetic process"/>
    <property type="evidence" value="ECO:0007669"/>
    <property type="project" value="UniProtKB-ARBA"/>
</dbReference>
<reference evidence="3" key="1">
    <citation type="journal article" date="2020" name="J Insects Food Feed">
        <title>The yellow mealworm (Tenebrio molitor) genome: a resource for the emerging insects as food and feed industry.</title>
        <authorList>
            <person name="Eriksson T."/>
            <person name="Andere A."/>
            <person name="Kelstrup H."/>
            <person name="Emery V."/>
            <person name="Picard C."/>
        </authorList>
    </citation>
    <scope>NUCLEOTIDE SEQUENCE</scope>
    <source>
        <strain evidence="3">Stoneville</strain>
        <tissue evidence="3">Whole head</tissue>
    </source>
</reference>
<evidence type="ECO:0000259" key="2">
    <source>
        <dbReference type="Pfam" id="PF07727"/>
    </source>
</evidence>
<feature type="region of interest" description="Disordered" evidence="1">
    <location>
        <begin position="131"/>
        <end position="166"/>
    </location>
</feature>
<dbReference type="EMBL" id="JABDTM020020491">
    <property type="protein sequence ID" value="KAH0817005.1"/>
    <property type="molecule type" value="Genomic_DNA"/>
</dbReference>
<feature type="compositionally biased region" description="Acidic residues" evidence="1">
    <location>
        <begin position="542"/>
        <end position="560"/>
    </location>
</feature>
<dbReference type="InterPro" id="IPR043502">
    <property type="entry name" value="DNA/RNA_pol_sf"/>
</dbReference>
<dbReference type="InterPro" id="IPR013103">
    <property type="entry name" value="RVT_2"/>
</dbReference>
<dbReference type="AlphaFoldDB" id="A0A8J6HLV3"/>
<dbReference type="Proteomes" id="UP000719412">
    <property type="component" value="Unassembled WGS sequence"/>
</dbReference>
<accession>A0A8J6HLV3</accession>
<gene>
    <name evidence="3" type="ORF">GEV33_005785</name>
</gene>
<dbReference type="SUPFAM" id="SSF56672">
    <property type="entry name" value="DNA/RNA polymerases"/>
    <property type="match status" value="1"/>
</dbReference>
<protein>
    <recommendedName>
        <fullName evidence="2">Reverse transcriptase Ty1/copia-type domain-containing protein</fullName>
    </recommendedName>
</protein>